<dbReference type="KEGG" id="ade:Adeh_3014"/>
<evidence type="ECO:0000313" key="3">
    <source>
        <dbReference type="Proteomes" id="UP000001935"/>
    </source>
</evidence>
<sequence length="558" mass="51726">MIRLHLRTFTSLACALALAACSGGDGGSPSAAIPAIGARGGTGRTGAGGAGGAFIVSVTPGGGAVVHPGVAPPGLAIPTVPAPDLGENPRTIAADTALAPVAGELLGDDGANPATGLWVKAGATLTLDPGESFEAYVEVSGAIRVDGTIRPPVLEADQSTAAISLRAAALHVSPGGRIDGTPPDSAADGLASGGVMVRVSGAIVNAGAIVARGGRGLSGGHAGELDLATANGPVVNSGIIDGSGGEGTDGSGGYAIAASLWGNWGEGGTCDAHNTGRILARGGDGTSGGGDGGYVYLSGCSVGDTFSAGELDASGGAATVDGPGGGAAAVDLEASDGRALAIGLLRARGGRAQSGPGGPGGAVDVYATGSTDAVRAVVLAQLDAGGGDGTVGGDAGAVVVRQEGFADGDVRVEVGTGAVDASGGDGADGGGNGGWIGVDGASVPTLAAAAPVAADGIRMEAALRAAGGAGGAGEGGVGGHVQLAGSQVACGAVTVDGGASAAMAGGIGGSVELLSSTAPTLVTAPLTARGGAGTPAGAAGAVTIDGEGKTLDGGVYRP</sequence>
<proteinExistence type="predicted"/>
<evidence type="ECO:0000313" key="2">
    <source>
        <dbReference type="EMBL" id="ABC82784.1"/>
    </source>
</evidence>
<dbReference type="STRING" id="290397.Adeh_3014"/>
<dbReference type="AlphaFoldDB" id="Q2IDX7"/>
<gene>
    <name evidence="2" type="ordered locus">Adeh_3014</name>
</gene>
<evidence type="ECO:0000256" key="1">
    <source>
        <dbReference type="SAM" id="SignalP"/>
    </source>
</evidence>
<reference evidence="2" key="1">
    <citation type="submission" date="2006-01" db="EMBL/GenBank/DDBJ databases">
        <title>Complete sequence of Anaeromyxobacter dehalogenans 2CP-C.</title>
        <authorList>
            <consortium name="US DOE Joint Genome Institute"/>
            <person name="Copeland A."/>
            <person name="Lucas S."/>
            <person name="Lapidus A."/>
            <person name="Barry K."/>
            <person name="Detter J.C."/>
            <person name="Glavina T."/>
            <person name="Hammon N."/>
            <person name="Israni S."/>
            <person name="Pitluck S."/>
            <person name="Brettin T."/>
            <person name="Bruce D."/>
            <person name="Han C."/>
            <person name="Tapia R."/>
            <person name="Gilna P."/>
            <person name="Kiss H."/>
            <person name="Schmutz J."/>
            <person name="Larimer F."/>
            <person name="Land M."/>
            <person name="Kyrpides N."/>
            <person name="Anderson I."/>
            <person name="Sanford R.A."/>
            <person name="Ritalahti K.M."/>
            <person name="Thomas H.S."/>
            <person name="Kirby J.R."/>
            <person name="Zhulin I.B."/>
            <person name="Loeffler F.E."/>
            <person name="Richardson P."/>
        </authorList>
    </citation>
    <scope>NUCLEOTIDE SEQUENCE</scope>
    <source>
        <strain evidence="2">2CP-C</strain>
    </source>
</reference>
<name>Q2IDX7_ANADE</name>
<dbReference type="HOGENOM" id="CLU_488047_0_0_7"/>
<dbReference type="Proteomes" id="UP000001935">
    <property type="component" value="Chromosome"/>
</dbReference>
<keyword evidence="1" id="KW-0732">Signal</keyword>
<accession>Q2IDX7</accession>
<dbReference type="OrthoDB" id="10001760at2"/>
<feature type="chain" id="PRO_5004210010" evidence="1">
    <location>
        <begin position="20"/>
        <end position="558"/>
    </location>
</feature>
<organism evidence="2 3">
    <name type="scientific">Anaeromyxobacter dehalogenans (strain 2CP-C)</name>
    <dbReference type="NCBI Taxonomy" id="290397"/>
    <lineage>
        <taxon>Bacteria</taxon>
        <taxon>Pseudomonadati</taxon>
        <taxon>Myxococcota</taxon>
        <taxon>Myxococcia</taxon>
        <taxon>Myxococcales</taxon>
        <taxon>Cystobacterineae</taxon>
        <taxon>Anaeromyxobacteraceae</taxon>
        <taxon>Anaeromyxobacter</taxon>
    </lineage>
</organism>
<protein>
    <submittedName>
        <fullName evidence="2">PE-PGRS family protein</fullName>
    </submittedName>
</protein>
<dbReference type="EMBL" id="CP000251">
    <property type="protein sequence ID" value="ABC82784.1"/>
    <property type="molecule type" value="Genomic_DNA"/>
</dbReference>
<feature type="signal peptide" evidence="1">
    <location>
        <begin position="1"/>
        <end position="19"/>
    </location>
</feature>
<dbReference type="PROSITE" id="PS51257">
    <property type="entry name" value="PROKAR_LIPOPROTEIN"/>
    <property type="match status" value="1"/>
</dbReference>
<dbReference type="RefSeq" id="WP_011422066.1">
    <property type="nucleotide sequence ID" value="NC_007760.1"/>
</dbReference>